<reference evidence="2" key="1">
    <citation type="journal article" date="2018" name="Curr. Microbiol.">
        <title>Cellulosimicrobium arenosum sp. nov., Isolated from Marine Sediment Sand.</title>
        <authorList>
            <person name="Oh M."/>
            <person name="Kim J.H."/>
            <person name="Yoon J.H."/>
            <person name="Schumann P."/>
            <person name="Kim W."/>
        </authorList>
    </citation>
    <scope>NUCLEOTIDE SEQUENCE</scope>
    <source>
        <strain evidence="2">KCTC 49039</strain>
    </source>
</reference>
<sequence>MAQRTQVTVTDDLDGAEGAKTYRFAWQDARYEIDLSDEHRDDFLRALQPYIDASRRVGRGSRASGGPGR</sequence>
<dbReference type="Proteomes" id="UP000610846">
    <property type="component" value="Unassembled WGS sequence"/>
</dbReference>
<feature type="domain" description="Lsr2 dimerization" evidence="1">
    <location>
        <begin position="1"/>
        <end position="58"/>
    </location>
</feature>
<proteinExistence type="predicted"/>
<dbReference type="InterPro" id="IPR042261">
    <property type="entry name" value="Lsr2-like_dimerization"/>
</dbReference>
<dbReference type="RefSeq" id="WP_191829497.1">
    <property type="nucleotide sequence ID" value="NZ_JACYHB010000010.1"/>
</dbReference>
<dbReference type="EMBL" id="JACYHB010000010">
    <property type="protein sequence ID" value="MBD8079911.1"/>
    <property type="molecule type" value="Genomic_DNA"/>
</dbReference>
<reference evidence="2" key="2">
    <citation type="submission" date="2020-09" db="EMBL/GenBank/DDBJ databases">
        <authorList>
            <person name="Yu Y."/>
        </authorList>
    </citation>
    <scope>NUCLEOTIDE SEQUENCE</scope>
    <source>
        <strain evidence="2">KCTC 49039</strain>
    </source>
</reference>
<dbReference type="Pfam" id="PF11774">
    <property type="entry name" value="Lsr2"/>
    <property type="match status" value="1"/>
</dbReference>
<organism evidence="2 3">
    <name type="scientific">Cellulosimicrobium arenosum</name>
    <dbReference type="NCBI Taxonomy" id="2708133"/>
    <lineage>
        <taxon>Bacteria</taxon>
        <taxon>Bacillati</taxon>
        <taxon>Actinomycetota</taxon>
        <taxon>Actinomycetes</taxon>
        <taxon>Micrococcales</taxon>
        <taxon>Promicromonosporaceae</taxon>
        <taxon>Cellulosimicrobium</taxon>
    </lineage>
</organism>
<protein>
    <submittedName>
        <fullName evidence="2">Lsr2 family protein</fullName>
    </submittedName>
</protein>
<dbReference type="GO" id="GO:0003677">
    <property type="term" value="F:DNA binding"/>
    <property type="evidence" value="ECO:0007669"/>
    <property type="project" value="InterPro"/>
</dbReference>
<evidence type="ECO:0000313" key="2">
    <source>
        <dbReference type="EMBL" id="MBD8079911.1"/>
    </source>
</evidence>
<name>A0A927J110_9MICO</name>
<evidence type="ECO:0000313" key="3">
    <source>
        <dbReference type="Proteomes" id="UP000610846"/>
    </source>
</evidence>
<dbReference type="InterPro" id="IPR024412">
    <property type="entry name" value="Lsr2_dim_dom"/>
</dbReference>
<dbReference type="Gene3D" id="3.30.60.230">
    <property type="entry name" value="Lsr2, dimerization domain"/>
    <property type="match status" value="1"/>
</dbReference>
<comment type="caution">
    <text evidence="2">The sequence shown here is derived from an EMBL/GenBank/DDBJ whole genome shotgun (WGS) entry which is preliminary data.</text>
</comment>
<gene>
    <name evidence="2" type="ORF">IF651_12685</name>
</gene>
<evidence type="ECO:0000259" key="1">
    <source>
        <dbReference type="Pfam" id="PF11774"/>
    </source>
</evidence>
<dbReference type="AlphaFoldDB" id="A0A927J110"/>
<accession>A0A927J110</accession>
<keyword evidence="3" id="KW-1185">Reference proteome</keyword>